<dbReference type="GeneID" id="96999174"/>
<dbReference type="STRING" id="883114.HMPREF9709_01192"/>
<sequence>MYIDYSFYSGEYGGTVTEQKFNKLNIQAQSKVDYFTFGRIKYLETIPDTVKFAVCEVIDTLDEYYIELSNKSSASRRIASETIGSHSVSFKYGDEITTSKNKDKTIDDRVYEVVSTYLMNEQNLMYRGVECHDYGI</sequence>
<dbReference type="InterPro" id="IPR036558">
    <property type="entry name" value="YqbG-like_sf"/>
</dbReference>
<dbReference type="AlphaFoldDB" id="H3NPD1"/>
<evidence type="ECO:0000313" key="1">
    <source>
        <dbReference type="EMBL" id="EHR33444.1"/>
    </source>
</evidence>
<dbReference type="OrthoDB" id="1828983at2"/>
<gene>
    <name evidence="1" type="ORF">HMPREF9709_01192</name>
</gene>
<proteinExistence type="predicted"/>
<evidence type="ECO:0000313" key="2">
    <source>
        <dbReference type="Proteomes" id="UP000004191"/>
    </source>
</evidence>
<dbReference type="Gene3D" id="1.10.3230.10">
    <property type="entry name" value="YqbG-like"/>
    <property type="match status" value="1"/>
</dbReference>
<dbReference type="Proteomes" id="UP000004191">
    <property type="component" value="Unassembled WGS sequence"/>
</dbReference>
<name>H3NPD1_9FIRM</name>
<reference evidence="1 2" key="1">
    <citation type="submission" date="2012-01" db="EMBL/GenBank/DDBJ databases">
        <title>The Genome Sequence of Helcococcus kunzii ATCC 51366.</title>
        <authorList>
            <consortium name="The Broad Institute Genome Sequencing Platform"/>
            <person name="Earl A."/>
            <person name="Ward D."/>
            <person name="Feldgarden M."/>
            <person name="Gevers D."/>
            <person name="Huys G."/>
            <person name="Young S.K."/>
            <person name="Zeng Q."/>
            <person name="Gargeya S."/>
            <person name="Fitzgerald M."/>
            <person name="Haas B."/>
            <person name="Abouelleil A."/>
            <person name="Alvarado L."/>
            <person name="Arachchi H.M."/>
            <person name="Berlin A."/>
            <person name="Chapman S.B."/>
            <person name="Gearin G."/>
            <person name="Goldberg J."/>
            <person name="Griggs A."/>
            <person name="Gujja S."/>
            <person name="Hansen M."/>
            <person name="Heiman D."/>
            <person name="Howarth C."/>
            <person name="Larimer J."/>
            <person name="Lui A."/>
            <person name="MacDonald P.J.P."/>
            <person name="McCowen C."/>
            <person name="Montmayeur A."/>
            <person name="Murphy C."/>
            <person name="Neiman D."/>
            <person name="Pearson M."/>
            <person name="Priest M."/>
            <person name="Roberts A."/>
            <person name="Saif S."/>
            <person name="Shea T."/>
            <person name="Sisk P."/>
            <person name="Stolte C."/>
            <person name="Sykes S."/>
            <person name="Wortman J."/>
            <person name="Nusbaum C."/>
            <person name="Birren B."/>
        </authorList>
    </citation>
    <scope>NUCLEOTIDE SEQUENCE [LARGE SCALE GENOMIC DNA]</scope>
    <source>
        <strain evidence="1 2">ATCC 51366</strain>
    </source>
</reference>
<dbReference type="HOGENOM" id="CLU_151281_0_0_9"/>
<comment type="caution">
    <text evidence="1">The sequence shown here is derived from an EMBL/GenBank/DDBJ whole genome shotgun (WGS) entry which is preliminary data.</text>
</comment>
<protein>
    <submittedName>
        <fullName evidence="1">Uncharacterized protein</fullName>
    </submittedName>
</protein>
<keyword evidence="2" id="KW-1185">Reference proteome</keyword>
<dbReference type="EMBL" id="AGEI01000023">
    <property type="protein sequence ID" value="EHR33444.1"/>
    <property type="molecule type" value="Genomic_DNA"/>
</dbReference>
<accession>H3NPD1</accession>
<dbReference type="RefSeq" id="WP_005398707.1">
    <property type="nucleotide sequence ID" value="NZ_JH601088.1"/>
</dbReference>
<organism evidence="1 2">
    <name type="scientific">Helcococcus kunzii ATCC 51366</name>
    <dbReference type="NCBI Taxonomy" id="883114"/>
    <lineage>
        <taxon>Bacteria</taxon>
        <taxon>Bacillati</taxon>
        <taxon>Bacillota</taxon>
        <taxon>Tissierellia</taxon>
        <taxon>Tissierellales</taxon>
        <taxon>Peptoniphilaceae</taxon>
        <taxon>Helcococcus</taxon>
    </lineage>
</organism>